<sequence length="2416" mass="267429">MALSEDLEFLEKFVLDADHRGDVLKTVRIFPLREQFRFTFLVAQLIPGSVQYFYFSILNEQLTHPHSASKEEEQLMKQAAKILGEESAYVKHFEMMRKLLNFDEAPQKTQDKFLEELRKDYFGVTYPYSRQEIATGEGHTTTNYPVTLDDRELKPEFLMQGVVDRQSLGELSEEGFYWFMKQGKFNKKQHGAIMNRLRPHHPNAVAFLLKAIGNDFSFSSFNYHRQLSLQQLEELARGDSDLLKDEAFLLDMLWAMQPGTDTDLEADRPAKAAYMAKLWDFAVETIPPSMNSLRATLLLSCLLFEREAGRYEEAHLVQFLKIPTRSSYVLDDYIEGFKRHPEQVAYINPRYGPMLSLPTIEAEELVHEYLIHLLPTRENLSPFNQYLGETYLRRVQAEAKVLAGAPDMEAFYPALGGPDAVRELKERVVLQFAPTNPTRFRAEDPVALQLWLKNVPTLVVNIFAVNTTTYYRTTKREIDATLDLDGLVASERLTLTYPEPPTLQRLVSFPLPALAGRRGVFVAEFIGGGKSSRAVIHKGSLRFVQRLSAAGHMFTIMDEANRVLPEATLWMDGREYHREGTEVPPRAHFRVPRSPAPLAPPIPCQCAKSAPTCRMSIPPSSPRPVAPQRNSARCPPFDSLRVILVGIHGGGDGVGMATGCWWRGARQTSIVVPYSSSGNPQQAIVLTHEGLSVLAHFAHQTERYTLHMGFYVDRESLVRFNRARVLVHASLLLNDAVPASLALIEEPLLTLTTNTTLTRACNVGMGCVTCADENEPSSKPFPNFALSDREDAVAEMRVPERIQQLTIGFRGAVRVISQGNRKEMLTATIQYAVNGIDTTAQFLSAHLCLDANRGYSVRVLGKSGEPIPGRPISLRARSRFVQAEREVMLQSDPQGLITLGHLEGIEMITCSDPGSGASYAWTLPDLSVTPRLLPNQQCCLAGQVIRIPFTGSAEAAARVTLHERNAAGSFSRTLSSSVKYERGFLVVPPLAGGDYVLKEPSTDLECVLLVMQQPEGPADDALRGYVASRVRIGELRNLDAVQLVEAREEAGRLVVQLAHPSPAARVHLFATHFVPRFSAHQQLCKVGPTEPKLTTFGATKALYESGRALGEEQRYILDRKLVAPRVGNMLPRPQLLLNPWATKSTATARQDAAAGDQFQQGARNTAAAEAAAGRRGLAQDQRVPGTVDLSNLDFLASASAVLLNGRPDPATGTLVMDAAQFVRPGQSCLTVVVVDGDHVLTRRVALRARPAPEGESLYRDLRLLRPFEPRSHLVERKAVALMAPAGTPATPPVEGGAGAQGPPETVAEFRLEDLSTSSWEAYDSVQKVYTLLLTLSGQSSPAAAATLREMDFLPRWQALTEAERAEKYSQYACHEVDFFLWRKDRAFFDRAVMPFLILSPTGLAPTAGPHRTRARPASAPPPWILTRSLAPPPRSATEPFATAIRMQHRANAVPQQAAIDYSTLLCPLPSSSSTVRLLTHWPEDRLFETALRSSAMDEPPANRKPMMAAQPAPPPPPPGAGGFGYGMAMPGYGMPMGMAFGGAAPPPPPPCPASAPRPMMAMMAMAPADPFAAMAAPSSSSSSSAFDAERELDARRRVAARPQLFEPLDKTKEYADQYYYNVLRATPGLVPASRFWADYATWLLGGASEAPRAPFLSAHLCHATGSFTEMAAALAVLDLPFAPAEHDFDFQTTGGSTSLRLAARSPAVLFHKEIVPCPDCEPGQPILVQQNFYDPADRTAQVGDETVNKYIHPVRGQFAPYKVYGIEMVVTNTSNSQLRLDVLTQIPMGAVPVSGGFYSKCRAMDVAGFSTTRLEWLFYFPRCGQFTFFPAHVSRRGLLMACVPPAEGPLQVVENPAARDTTSWRYVANMATDQQTSRRLTHVHVLEYLARENLARPGINLSEIAWRMNDKATFTQVVDLLRARHIYEDALWSFGFKHADPAAVAEWIGRHPLLDRVERQELVPVQTRLFRRDPIAAGTLRHLEYRPFVNARAHQLGEKREILNDSFKAQYHKFLFYAAHKAVPSLEDLLGPSFSHTPPTLAPARRASSPLTYYLLLQDRIEEATKLFGTLATRFAPAPEGPLRMQYDYLAAYLDFFAVTLDQPATAPAAAAPATAADAAAAAAAPSAAPVLRPSSLAVARATVDKYKQYPVARWRRMFEEIAAQLAEIDAAQRGAQSPASPAAMAEEVDRHMADTESERELRRARRQANTVQVEPSLEMAVESEERRLRVTFANLAKPVATVRYYLMDVEELFSAEPFVAQAGERFSYIQPNFEETIDLTQATPAGAHSTLMRLERPILDKVNNANAFIELTAEGLRRTALFYSNALQVQLFENFGQLKVTHRSTGKCLPKVYVKVYAKTTTGERFYKDGYTDLRGRFDYASLSTDDLTHTQRFAILVLSPEFGAVVREALPPKH</sequence>
<feature type="region of interest" description="Disordered" evidence="1">
    <location>
        <begin position="1495"/>
        <end position="1519"/>
    </location>
</feature>
<dbReference type="PANTHER" id="PTHR48125:SF10">
    <property type="entry name" value="OS12G0136300 PROTEIN"/>
    <property type="match status" value="1"/>
</dbReference>
<evidence type="ECO:0000313" key="2">
    <source>
        <dbReference type="EMBL" id="KAJ4462901.1"/>
    </source>
</evidence>
<dbReference type="PANTHER" id="PTHR48125">
    <property type="entry name" value="LP07818P1"/>
    <property type="match status" value="1"/>
</dbReference>
<organism evidence="2 3">
    <name type="scientific">Paratrimastix pyriformis</name>
    <dbReference type="NCBI Taxonomy" id="342808"/>
    <lineage>
        <taxon>Eukaryota</taxon>
        <taxon>Metamonada</taxon>
        <taxon>Preaxostyla</taxon>
        <taxon>Paratrimastigidae</taxon>
        <taxon>Paratrimastix</taxon>
    </lineage>
</organism>
<proteinExistence type="predicted"/>
<comment type="caution">
    <text evidence="2">The sequence shown here is derived from an EMBL/GenBank/DDBJ whole genome shotgun (WGS) entry which is preliminary data.</text>
</comment>
<reference evidence="2" key="1">
    <citation type="journal article" date="2022" name="bioRxiv">
        <title>Genomics of Preaxostyla Flagellates Illuminates Evolutionary Transitions and the Path Towards Mitochondrial Loss.</title>
        <authorList>
            <person name="Novak L.V.F."/>
            <person name="Treitli S.C."/>
            <person name="Pyrih J."/>
            <person name="Halakuc P."/>
            <person name="Pipaliya S.V."/>
            <person name="Vacek V."/>
            <person name="Brzon O."/>
            <person name="Soukal P."/>
            <person name="Eme L."/>
            <person name="Dacks J.B."/>
            <person name="Karnkowska A."/>
            <person name="Elias M."/>
            <person name="Hampl V."/>
        </authorList>
    </citation>
    <scope>NUCLEOTIDE SEQUENCE</scope>
    <source>
        <strain evidence="2">RCP-MX</strain>
    </source>
</reference>
<accession>A0ABQ8UXR4</accession>
<protein>
    <submittedName>
        <fullName evidence="2">Actin-binding protein F</fullName>
    </submittedName>
</protein>
<feature type="region of interest" description="Disordered" evidence="1">
    <location>
        <begin position="1406"/>
        <end position="1436"/>
    </location>
</feature>
<name>A0ABQ8UXR4_9EUKA</name>
<evidence type="ECO:0000256" key="1">
    <source>
        <dbReference type="SAM" id="MobiDB-lite"/>
    </source>
</evidence>
<dbReference type="EMBL" id="JAPMOS010000001">
    <property type="protein sequence ID" value="KAJ4462901.1"/>
    <property type="molecule type" value="Genomic_DNA"/>
</dbReference>
<dbReference type="Proteomes" id="UP001141327">
    <property type="component" value="Unassembled WGS sequence"/>
</dbReference>
<evidence type="ECO:0000313" key="3">
    <source>
        <dbReference type="Proteomes" id="UP001141327"/>
    </source>
</evidence>
<gene>
    <name evidence="2" type="ORF">PAPYR_115</name>
</gene>
<keyword evidence="3" id="KW-1185">Reference proteome</keyword>